<dbReference type="SUPFAM" id="SSF46689">
    <property type="entry name" value="Homeodomain-like"/>
    <property type="match status" value="1"/>
</dbReference>
<gene>
    <name evidence="4" type="ORF">bsdcttw_20970</name>
</gene>
<dbReference type="Gene3D" id="1.10.357.10">
    <property type="entry name" value="Tetracycline Repressor, domain 2"/>
    <property type="match status" value="1"/>
</dbReference>
<reference evidence="4 5" key="2">
    <citation type="submission" date="2020-08" db="EMBL/GenBank/DDBJ databases">
        <authorList>
            <person name="Ueki A."/>
            <person name="Tonouchi A."/>
        </authorList>
    </citation>
    <scope>NUCLEOTIDE SEQUENCE [LARGE SCALE GENOMIC DNA]</scope>
    <source>
        <strain evidence="4 5">CTTW</strain>
    </source>
</reference>
<dbReference type="EMBL" id="AP023368">
    <property type="protein sequence ID" value="BCJ99056.1"/>
    <property type="molecule type" value="Genomic_DNA"/>
</dbReference>
<evidence type="ECO:0000256" key="1">
    <source>
        <dbReference type="ARBA" id="ARBA00023125"/>
    </source>
</evidence>
<dbReference type="InterPro" id="IPR009057">
    <property type="entry name" value="Homeodomain-like_sf"/>
</dbReference>
<dbReference type="GO" id="GO:0003677">
    <property type="term" value="F:DNA binding"/>
    <property type="evidence" value="ECO:0007669"/>
    <property type="project" value="UniProtKB-UniRule"/>
</dbReference>
<dbReference type="PRINTS" id="PR00455">
    <property type="entry name" value="HTHTETR"/>
</dbReference>
<feature type="domain" description="HTH tetR-type" evidence="3">
    <location>
        <begin position="2"/>
        <end position="62"/>
    </location>
</feature>
<dbReference type="PROSITE" id="PS50977">
    <property type="entry name" value="HTH_TETR_2"/>
    <property type="match status" value="1"/>
</dbReference>
<dbReference type="RefSeq" id="WP_185259337.1">
    <property type="nucleotide sequence ID" value="NZ_AP023368.1"/>
</dbReference>
<reference evidence="4 5" key="1">
    <citation type="submission" date="2020-08" db="EMBL/GenBank/DDBJ databases">
        <title>Draft genome sequencing of an Anaerocolumna strain isolated from anoxic soil subjected to BSD treatment.</title>
        <authorList>
            <person name="Uek A."/>
            <person name="Tonouchi A."/>
        </authorList>
    </citation>
    <scope>NUCLEOTIDE SEQUENCE [LARGE SCALE GENOMIC DNA]</scope>
    <source>
        <strain evidence="4 5">CTTW</strain>
    </source>
</reference>
<evidence type="ECO:0000313" key="5">
    <source>
        <dbReference type="Proteomes" id="UP000515703"/>
    </source>
</evidence>
<feature type="DNA-binding region" description="H-T-H motif" evidence="2">
    <location>
        <begin position="25"/>
        <end position="44"/>
    </location>
</feature>
<organism evidence="4 5">
    <name type="scientific">Anaerocolumna chitinilytica</name>
    <dbReference type="NCBI Taxonomy" id="1727145"/>
    <lineage>
        <taxon>Bacteria</taxon>
        <taxon>Bacillati</taxon>
        <taxon>Bacillota</taxon>
        <taxon>Clostridia</taxon>
        <taxon>Lachnospirales</taxon>
        <taxon>Lachnospiraceae</taxon>
        <taxon>Anaerocolumna</taxon>
    </lineage>
</organism>
<dbReference type="KEGG" id="acht:bsdcttw_20970"/>
<keyword evidence="1 2" id="KW-0238">DNA-binding</keyword>
<dbReference type="InterPro" id="IPR001647">
    <property type="entry name" value="HTH_TetR"/>
</dbReference>
<name>A0A7I8DS02_9FIRM</name>
<protein>
    <submittedName>
        <fullName evidence="4">TetR family transcriptional regulator</fullName>
    </submittedName>
</protein>
<dbReference type="AlphaFoldDB" id="A0A7I8DS02"/>
<accession>A0A7I8DS02</accession>
<keyword evidence="5" id="KW-1185">Reference proteome</keyword>
<sequence length="194" mass="22674">MEDKKAEIFRCGKELFSSKGFKDTNVSDITKLSGIAVGTFYNYYSSKEKLFLDIFMAENEQLKKNIMTSVDFNETPSKLIKRLMELNISGMKANPILKQWYNTDTFGKIEQLYREENGVQSVNFLYDDFIELIRTWQKNGKMRNDIDCNLIMAFFTALINLDTHKEEIGIQYFPQLLDYMADFIMDGLLDNSHK</sequence>
<evidence type="ECO:0000313" key="4">
    <source>
        <dbReference type="EMBL" id="BCJ99056.1"/>
    </source>
</evidence>
<dbReference type="PANTHER" id="PTHR43479:SF11">
    <property type="entry name" value="ACREF_ENVCD OPERON REPRESSOR-RELATED"/>
    <property type="match status" value="1"/>
</dbReference>
<proteinExistence type="predicted"/>
<dbReference type="Pfam" id="PF00440">
    <property type="entry name" value="TetR_N"/>
    <property type="match status" value="1"/>
</dbReference>
<dbReference type="InterPro" id="IPR050624">
    <property type="entry name" value="HTH-type_Tx_Regulator"/>
</dbReference>
<evidence type="ECO:0000256" key="2">
    <source>
        <dbReference type="PROSITE-ProRule" id="PRU00335"/>
    </source>
</evidence>
<evidence type="ECO:0000259" key="3">
    <source>
        <dbReference type="PROSITE" id="PS50977"/>
    </source>
</evidence>
<dbReference type="Proteomes" id="UP000515703">
    <property type="component" value="Chromosome"/>
</dbReference>
<dbReference type="PANTHER" id="PTHR43479">
    <property type="entry name" value="ACREF/ENVCD OPERON REPRESSOR-RELATED"/>
    <property type="match status" value="1"/>
</dbReference>